<dbReference type="AlphaFoldDB" id="A0A915KXV0"/>
<organism evidence="1 2">
    <name type="scientific">Romanomermis culicivorax</name>
    <name type="common">Nematode worm</name>
    <dbReference type="NCBI Taxonomy" id="13658"/>
    <lineage>
        <taxon>Eukaryota</taxon>
        <taxon>Metazoa</taxon>
        <taxon>Ecdysozoa</taxon>
        <taxon>Nematoda</taxon>
        <taxon>Enoplea</taxon>
        <taxon>Dorylaimia</taxon>
        <taxon>Mermithida</taxon>
        <taxon>Mermithoidea</taxon>
        <taxon>Mermithidae</taxon>
        <taxon>Romanomermis</taxon>
    </lineage>
</organism>
<accession>A0A915KXV0</accession>
<evidence type="ECO:0000313" key="1">
    <source>
        <dbReference type="Proteomes" id="UP000887565"/>
    </source>
</evidence>
<reference evidence="2" key="1">
    <citation type="submission" date="2022-11" db="UniProtKB">
        <authorList>
            <consortium name="WormBaseParasite"/>
        </authorList>
    </citation>
    <scope>IDENTIFICATION</scope>
</reference>
<protein>
    <submittedName>
        <fullName evidence="2">Uncharacterized protein</fullName>
    </submittedName>
</protein>
<dbReference type="WBParaSite" id="nRc.2.0.1.t43304-RA">
    <property type="protein sequence ID" value="nRc.2.0.1.t43304-RA"/>
    <property type="gene ID" value="nRc.2.0.1.g43304"/>
</dbReference>
<dbReference type="Proteomes" id="UP000887565">
    <property type="component" value="Unplaced"/>
</dbReference>
<evidence type="ECO:0000313" key="2">
    <source>
        <dbReference type="WBParaSite" id="nRc.2.0.1.t43304-RA"/>
    </source>
</evidence>
<proteinExistence type="predicted"/>
<sequence>MMKKRDKEKGKRDRMAMLPLMVIPLLQMAQVEESMDVAQQSRGGAPVAQRPLSVSNPNYISLLKQDVPIGQKGHNHCGSNGRFILFLFQHLEAPGTNGPVQQTSPLLLK</sequence>
<name>A0A915KXV0_ROMCU</name>
<keyword evidence="1" id="KW-1185">Reference proteome</keyword>